<keyword evidence="4" id="KW-1185">Reference proteome</keyword>
<dbReference type="CDD" id="cd07814">
    <property type="entry name" value="SRPBCC_CalC_Aha1-like"/>
    <property type="match status" value="1"/>
</dbReference>
<dbReference type="Pfam" id="PF08327">
    <property type="entry name" value="AHSA1"/>
    <property type="match status" value="1"/>
</dbReference>
<dbReference type="InterPro" id="IPR023393">
    <property type="entry name" value="START-like_dom_sf"/>
</dbReference>
<reference evidence="3 4" key="1">
    <citation type="journal article" date="2019" name="Int. J. Syst. Evol. Microbiol.">
        <title>The Global Catalogue of Microorganisms (GCM) 10K type strain sequencing project: providing services to taxonomists for standard genome sequencing and annotation.</title>
        <authorList>
            <consortium name="The Broad Institute Genomics Platform"/>
            <consortium name="The Broad Institute Genome Sequencing Center for Infectious Disease"/>
            <person name="Wu L."/>
            <person name="Ma J."/>
        </authorList>
    </citation>
    <scope>NUCLEOTIDE SEQUENCE [LARGE SCALE GENOMIC DNA]</scope>
    <source>
        <strain evidence="3 4">JCM 14902</strain>
    </source>
</reference>
<dbReference type="SUPFAM" id="SSF55961">
    <property type="entry name" value="Bet v1-like"/>
    <property type="match status" value="1"/>
</dbReference>
<dbReference type="EMBL" id="BAAAOH010000001">
    <property type="protein sequence ID" value="GAA1983202.1"/>
    <property type="molecule type" value="Genomic_DNA"/>
</dbReference>
<evidence type="ECO:0000259" key="2">
    <source>
        <dbReference type="Pfam" id="PF08327"/>
    </source>
</evidence>
<accession>A0ABN2SAB2</accession>
<feature type="domain" description="Activator of Hsp90 ATPase homologue 1/2-like C-terminal" evidence="2">
    <location>
        <begin position="20"/>
        <end position="160"/>
    </location>
</feature>
<comment type="caution">
    <text evidence="3">The sequence shown here is derived from an EMBL/GenBank/DDBJ whole genome shotgun (WGS) entry which is preliminary data.</text>
</comment>
<dbReference type="Proteomes" id="UP001500326">
    <property type="component" value="Unassembled WGS sequence"/>
</dbReference>
<comment type="similarity">
    <text evidence="1">Belongs to the AHA1 family.</text>
</comment>
<protein>
    <recommendedName>
        <fullName evidence="2">Activator of Hsp90 ATPase homologue 1/2-like C-terminal domain-containing protein</fullName>
    </recommendedName>
</protein>
<dbReference type="RefSeq" id="WP_344060269.1">
    <property type="nucleotide sequence ID" value="NZ_BAAAOH010000001.1"/>
</dbReference>
<sequence>MTDMPTTEVVHEFAVSRWFDAPPSAVFRAWTDPAELEWYLNPEQPRPPQPIEVDLRVGGAWRVPMVIDAETDYITGGIYLEIVTDERLVFAWGAVDGWPKLDLADLEAGPIATLDLLERDGGTEATLTVRLPEHLSAPEVQRWLNLGIRQGWTQTFERLQL</sequence>
<evidence type="ECO:0000256" key="1">
    <source>
        <dbReference type="ARBA" id="ARBA00006817"/>
    </source>
</evidence>
<evidence type="ECO:0000313" key="4">
    <source>
        <dbReference type="Proteomes" id="UP001500326"/>
    </source>
</evidence>
<evidence type="ECO:0000313" key="3">
    <source>
        <dbReference type="EMBL" id="GAA1983202.1"/>
    </source>
</evidence>
<gene>
    <name evidence="3" type="ORF">GCM10009777_16310</name>
</gene>
<dbReference type="InterPro" id="IPR013538">
    <property type="entry name" value="ASHA1/2-like_C"/>
</dbReference>
<organism evidence="3 4">
    <name type="scientific">Microbacterium pumilum</name>
    <dbReference type="NCBI Taxonomy" id="344165"/>
    <lineage>
        <taxon>Bacteria</taxon>
        <taxon>Bacillati</taxon>
        <taxon>Actinomycetota</taxon>
        <taxon>Actinomycetes</taxon>
        <taxon>Micrococcales</taxon>
        <taxon>Microbacteriaceae</taxon>
        <taxon>Microbacterium</taxon>
    </lineage>
</organism>
<dbReference type="Gene3D" id="3.30.530.20">
    <property type="match status" value="1"/>
</dbReference>
<proteinExistence type="inferred from homology"/>
<name>A0ABN2SAB2_9MICO</name>